<dbReference type="SUPFAM" id="SSF47565">
    <property type="entry name" value="Insect pheromone/odorant-binding proteins"/>
    <property type="match status" value="1"/>
</dbReference>
<dbReference type="Proteomes" id="UP001431783">
    <property type="component" value="Unassembled WGS sequence"/>
</dbReference>
<dbReference type="EMBL" id="JARQZJ010000132">
    <property type="protein sequence ID" value="KAK9892037.1"/>
    <property type="molecule type" value="Genomic_DNA"/>
</dbReference>
<dbReference type="GO" id="GO:0005549">
    <property type="term" value="F:odorant binding"/>
    <property type="evidence" value="ECO:0007669"/>
    <property type="project" value="InterPro"/>
</dbReference>
<proteinExistence type="predicted"/>
<dbReference type="CDD" id="cd23992">
    <property type="entry name" value="PBP_GOBP"/>
    <property type="match status" value="1"/>
</dbReference>
<comment type="caution">
    <text evidence="2">The sequence shown here is derived from an EMBL/GenBank/DDBJ whole genome shotgun (WGS) entry which is preliminary data.</text>
</comment>
<sequence>MKFIVAILILVEISLIQGNEIEDTMRAELDNYHKECMAVSKVDPQVLKEARAGNVDVNNAALVEHVYCIAKKLNVLKDDKFQLDAVKQHFERQNRGDVFKEIYEKCKSIKKDDIKSYTIKHLKCSYQHAPKDAILI</sequence>
<dbReference type="Gene3D" id="1.10.238.20">
    <property type="entry name" value="Pheromone/general odorant binding protein domain"/>
    <property type="match status" value="1"/>
</dbReference>
<dbReference type="SMART" id="SM00708">
    <property type="entry name" value="PhBP"/>
    <property type="match status" value="1"/>
</dbReference>
<name>A0AAW1VI55_9CUCU</name>
<evidence type="ECO:0000313" key="2">
    <source>
        <dbReference type="EMBL" id="KAK9892037.1"/>
    </source>
</evidence>
<dbReference type="InterPro" id="IPR006170">
    <property type="entry name" value="PBP/GOBP"/>
</dbReference>
<accession>A0AAW1VI55</accession>
<feature type="signal peptide" evidence="1">
    <location>
        <begin position="1"/>
        <end position="18"/>
    </location>
</feature>
<dbReference type="InterPro" id="IPR036728">
    <property type="entry name" value="PBP_GOBP_sf"/>
</dbReference>
<keyword evidence="1" id="KW-0732">Signal</keyword>
<protein>
    <submittedName>
        <fullName evidence="2">Uncharacterized protein</fullName>
    </submittedName>
</protein>
<dbReference type="AlphaFoldDB" id="A0AAW1VI55"/>
<evidence type="ECO:0000313" key="3">
    <source>
        <dbReference type="Proteomes" id="UP001431783"/>
    </source>
</evidence>
<feature type="chain" id="PRO_5043497818" evidence="1">
    <location>
        <begin position="19"/>
        <end position="136"/>
    </location>
</feature>
<evidence type="ECO:0000256" key="1">
    <source>
        <dbReference type="SAM" id="SignalP"/>
    </source>
</evidence>
<reference evidence="2 3" key="1">
    <citation type="submission" date="2023-03" db="EMBL/GenBank/DDBJ databases">
        <title>Genome insight into feeding habits of ladybird beetles.</title>
        <authorList>
            <person name="Li H.-S."/>
            <person name="Huang Y.-H."/>
            <person name="Pang H."/>
        </authorList>
    </citation>
    <scope>NUCLEOTIDE SEQUENCE [LARGE SCALE GENOMIC DNA]</scope>
    <source>
        <strain evidence="2">SYSU_2023b</strain>
        <tissue evidence="2">Whole body</tissue>
    </source>
</reference>
<organism evidence="2 3">
    <name type="scientific">Henosepilachna vigintioctopunctata</name>
    <dbReference type="NCBI Taxonomy" id="420089"/>
    <lineage>
        <taxon>Eukaryota</taxon>
        <taxon>Metazoa</taxon>
        <taxon>Ecdysozoa</taxon>
        <taxon>Arthropoda</taxon>
        <taxon>Hexapoda</taxon>
        <taxon>Insecta</taxon>
        <taxon>Pterygota</taxon>
        <taxon>Neoptera</taxon>
        <taxon>Endopterygota</taxon>
        <taxon>Coleoptera</taxon>
        <taxon>Polyphaga</taxon>
        <taxon>Cucujiformia</taxon>
        <taxon>Coccinelloidea</taxon>
        <taxon>Coccinellidae</taxon>
        <taxon>Epilachninae</taxon>
        <taxon>Epilachnini</taxon>
        <taxon>Henosepilachna</taxon>
    </lineage>
</organism>
<keyword evidence="3" id="KW-1185">Reference proteome</keyword>
<gene>
    <name evidence="2" type="ORF">WA026_018223</name>
</gene>
<dbReference type="Pfam" id="PF01395">
    <property type="entry name" value="PBP_GOBP"/>
    <property type="match status" value="1"/>
</dbReference>